<keyword evidence="4" id="KW-1003">Cell membrane</keyword>
<feature type="transmembrane region" description="Helical" evidence="9">
    <location>
        <begin position="407"/>
        <end position="427"/>
    </location>
</feature>
<dbReference type="NCBIfam" id="TIGR00711">
    <property type="entry name" value="efflux_EmrB"/>
    <property type="match status" value="1"/>
</dbReference>
<dbReference type="PRINTS" id="PR01036">
    <property type="entry name" value="TCRTETB"/>
</dbReference>
<comment type="subcellular location">
    <subcellularLocation>
        <location evidence="1">Cell membrane</location>
        <topology evidence="1">Multi-pass membrane protein</topology>
    </subcellularLocation>
</comment>
<feature type="transmembrane region" description="Helical" evidence="9">
    <location>
        <begin position="168"/>
        <end position="188"/>
    </location>
</feature>
<feature type="transmembrane region" description="Helical" evidence="9">
    <location>
        <begin position="137"/>
        <end position="156"/>
    </location>
</feature>
<dbReference type="CDD" id="cd17321">
    <property type="entry name" value="MFS_MMR_MDR_like"/>
    <property type="match status" value="1"/>
</dbReference>
<feature type="transmembrane region" description="Helical" evidence="9">
    <location>
        <begin position="224"/>
        <end position="245"/>
    </location>
</feature>
<dbReference type="InterPro" id="IPR004638">
    <property type="entry name" value="EmrB-like"/>
</dbReference>
<feature type="transmembrane region" description="Helical" evidence="9">
    <location>
        <begin position="333"/>
        <end position="352"/>
    </location>
</feature>
<feature type="transmembrane region" description="Helical" evidence="9">
    <location>
        <begin position="298"/>
        <end position="321"/>
    </location>
</feature>
<feature type="transmembrane region" description="Helical" evidence="9">
    <location>
        <begin position="266"/>
        <end position="286"/>
    </location>
</feature>
<evidence type="ECO:0000256" key="1">
    <source>
        <dbReference type="ARBA" id="ARBA00004651"/>
    </source>
</evidence>
<evidence type="ECO:0000256" key="7">
    <source>
        <dbReference type="ARBA" id="ARBA00023136"/>
    </source>
</evidence>
<comment type="similarity">
    <text evidence="2">Belongs to the major facilitator superfamily. EmrB family.</text>
</comment>
<dbReference type="PANTHER" id="PTHR42718">
    <property type="entry name" value="MAJOR FACILITATOR SUPERFAMILY MULTIDRUG TRANSPORTER MFSC"/>
    <property type="match status" value="1"/>
</dbReference>
<dbReference type="InterPro" id="IPR020846">
    <property type="entry name" value="MFS_dom"/>
</dbReference>
<accession>A0A6G4AJW1</accession>
<dbReference type="Gene3D" id="1.20.1720.10">
    <property type="entry name" value="Multidrug resistance protein D"/>
    <property type="match status" value="1"/>
</dbReference>
<name>A0A6G4AJW1_9ACTN</name>
<dbReference type="InterPro" id="IPR011701">
    <property type="entry name" value="MFS"/>
</dbReference>
<sequence length="497" mass="51673">MRELSHRRRMLVLAICCMSLLLVSLDNTVLNVALPSIRSDLHASVSGMQWTIDAYTLVLAALLMLSGSTADRVGRKRTFQTGLVIFTLGSGLCSLAPNLETLVLFRMVQAIGGSMLNPVAMSIITNVFTEPRERARAIGAWGGVVGISMAAGPIVGGLLVESVGWRSIFWINIPVGLAALLLTARYVPESRAPRPRRADPVGQLLVIAVLGTLTYAIIEAPDRGWDSPLIATCAGIAALGLLTLIRYERRRAEPLIDVRFFHSAPFSGATVVAVCAFAALGGYLFMNTLYLQDVRGLNALHAGLWMLPMAFMCFVCAPLSGRLVGARGPRPSMLVAGVAITASGILFAVFDVQASDAGLLIGYVLFGLGFGMVNAPITNTAVSGMPRSQAGVAAAVASTSRQVGQSLGVAVIGAVLAAGAASAAAGGMGHAASPAAAASFVDAARPAWWIIAACGAVILLLGLVTTGQWAERTTRHAAALFEEGKPTGQTSANAKAP</sequence>
<evidence type="ECO:0000256" key="3">
    <source>
        <dbReference type="ARBA" id="ARBA00022448"/>
    </source>
</evidence>
<dbReference type="GO" id="GO:0046677">
    <property type="term" value="P:response to antibiotic"/>
    <property type="evidence" value="ECO:0007669"/>
    <property type="project" value="UniProtKB-KW"/>
</dbReference>
<keyword evidence="6 9" id="KW-1133">Transmembrane helix</keyword>
<feature type="transmembrane region" description="Helical" evidence="9">
    <location>
        <begin position="78"/>
        <end position="97"/>
    </location>
</feature>
<dbReference type="SUPFAM" id="SSF103473">
    <property type="entry name" value="MFS general substrate transporter"/>
    <property type="match status" value="1"/>
</dbReference>
<feature type="transmembrane region" description="Helical" evidence="9">
    <location>
        <begin position="447"/>
        <end position="466"/>
    </location>
</feature>
<evidence type="ECO:0000313" key="11">
    <source>
        <dbReference type="EMBL" id="NEW72787.1"/>
    </source>
</evidence>
<evidence type="ECO:0000259" key="10">
    <source>
        <dbReference type="PROSITE" id="PS50850"/>
    </source>
</evidence>
<keyword evidence="7 9" id="KW-0472">Membrane</keyword>
<feature type="transmembrane region" description="Helical" evidence="9">
    <location>
        <begin position="358"/>
        <end position="377"/>
    </location>
</feature>
<dbReference type="PROSITE" id="PS50850">
    <property type="entry name" value="MFS"/>
    <property type="match status" value="1"/>
</dbReference>
<keyword evidence="12" id="KW-1185">Reference proteome</keyword>
<evidence type="ECO:0000256" key="5">
    <source>
        <dbReference type="ARBA" id="ARBA00022692"/>
    </source>
</evidence>
<evidence type="ECO:0000313" key="12">
    <source>
        <dbReference type="Proteomes" id="UP000476310"/>
    </source>
</evidence>
<evidence type="ECO:0000256" key="8">
    <source>
        <dbReference type="ARBA" id="ARBA00023251"/>
    </source>
</evidence>
<comment type="caution">
    <text evidence="11">The sequence shown here is derived from an EMBL/GenBank/DDBJ whole genome shotgun (WGS) entry which is preliminary data.</text>
</comment>
<gene>
    <name evidence="11" type="ORF">G4H13_20935</name>
</gene>
<dbReference type="Gene3D" id="1.20.1250.20">
    <property type="entry name" value="MFS general substrate transporter like domains"/>
    <property type="match status" value="1"/>
</dbReference>
<evidence type="ECO:0000256" key="9">
    <source>
        <dbReference type="SAM" id="Phobius"/>
    </source>
</evidence>
<feature type="transmembrane region" description="Helical" evidence="9">
    <location>
        <begin position="103"/>
        <end position="125"/>
    </location>
</feature>
<reference evidence="11" key="1">
    <citation type="submission" date="2020-02" db="EMBL/GenBank/DDBJ databases">
        <title>A new Streptomyces sp. for controlling soil-borne diseases.</title>
        <authorList>
            <person name="Li X."/>
            <person name="Tian Y."/>
            <person name="Gao K."/>
        </authorList>
    </citation>
    <scope>NUCLEOTIDE SEQUENCE [LARGE SCALE GENOMIC DNA]</scope>
    <source>
        <strain evidence="11">0250</strain>
    </source>
</reference>
<dbReference type="AlphaFoldDB" id="A0A6G4AJW1"/>
<evidence type="ECO:0000256" key="6">
    <source>
        <dbReference type="ARBA" id="ARBA00022989"/>
    </source>
</evidence>
<dbReference type="InterPro" id="IPR036259">
    <property type="entry name" value="MFS_trans_sf"/>
</dbReference>
<evidence type="ECO:0000256" key="2">
    <source>
        <dbReference type="ARBA" id="ARBA00008537"/>
    </source>
</evidence>
<keyword evidence="3" id="KW-0813">Transport</keyword>
<organism evidence="11 12">
    <name type="scientific">Streptomyces rhizosphaericus</name>
    <dbReference type="NCBI Taxonomy" id="114699"/>
    <lineage>
        <taxon>Bacteria</taxon>
        <taxon>Bacillati</taxon>
        <taxon>Actinomycetota</taxon>
        <taxon>Actinomycetes</taxon>
        <taxon>Kitasatosporales</taxon>
        <taxon>Streptomycetaceae</taxon>
        <taxon>Streptomyces</taxon>
        <taxon>Streptomyces violaceusniger group</taxon>
    </lineage>
</organism>
<feature type="transmembrane region" description="Helical" evidence="9">
    <location>
        <begin position="47"/>
        <end position="66"/>
    </location>
</feature>
<dbReference type="GO" id="GO:0022857">
    <property type="term" value="F:transmembrane transporter activity"/>
    <property type="evidence" value="ECO:0007669"/>
    <property type="project" value="InterPro"/>
</dbReference>
<protein>
    <submittedName>
        <fullName evidence="11">MFS transporter</fullName>
    </submittedName>
</protein>
<dbReference type="PANTHER" id="PTHR42718:SF9">
    <property type="entry name" value="MAJOR FACILITATOR SUPERFAMILY MULTIDRUG TRANSPORTER MFSC"/>
    <property type="match status" value="1"/>
</dbReference>
<dbReference type="GO" id="GO:0005886">
    <property type="term" value="C:plasma membrane"/>
    <property type="evidence" value="ECO:0007669"/>
    <property type="project" value="UniProtKB-SubCell"/>
</dbReference>
<feature type="domain" description="Major facilitator superfamily (MFS) profile" evidence="10">
    <location>
        <begin position="12"/>
        <end position="470"/>
    </location>
</feature>
<dbReference type="EMBL" id="JAAIKT010000025">
    <property type="protein sequence ID" value="NEW72787.1"/>
    <property type="molecule type" value="Genomic_DNA"/>
</dbReference>
<keyword evidence="8" id="KW-0046">Antibiotic resistance</keyword>
<evidence type="ECO:0000256" key="4">
    <source>
        <dbReference type="ARBA" id="ARBA00022475"/>
    </source>
</evidence>
<dbReference type="Proteomes" id="UP000476310">
    <property type="component" value="Unassembled WGS sequence"/>
</dbReference>
<proteinExistence type="inferred from homology"/>
<dbReference type="Pfam" id="PF07690">
    <property type="entry name" value="MFS_1"/>
    <property type="match status" value="1"/>
</dbReference>
<dbReference type="RefSeq" id="WP_164429427.1">
    <property type="nucleotide sequence ID" value="NZ_JAAIKT010000025.1"/>
</dbReference>
<feature type="transmembrane region" description="Helical" evidence="9">
    <location>
        <begin position="200"/>
        <end position="218"/>
    </location>
</feature>
<keyword evidence="5 9" id="KW-0812">Transmembrane</keyword>